<evidence type="ECO:0000313" key="3">
    <source>
        <dbReference type="Proteomes" id="UP000823388"/>
    </source>
</evidence>
<gene>
    <name evidence="2" type="ORF">PVAP13_8KG098552</name>
</gene>
<feature type="compositionally biased region" description="Basic residues" evidence="1">
    <location>
        <begin position="221"/>
        <end position="242"/>
    </location>
</feature>
<protein>
    <submittedName>
        <fullName evidence="2">Uncharacterized protein</fullName>
    </submittedName>
</protein>
<dbReference type="Proteomes" id="UP000823388">
    <property type="component" value="Chromosome 8K"/>
</dbReference>
<feature type="compositionally biased region" description="Basic residues" evidence="1">
    <location>
        <begin position="135"/>
        <end position="146"/>
    </location>
</feature>
<feature type="compositionally biased region" description="Low complexity" evidence="1">
    <location>
        <begin position="17"/>
        <end position="36"/>
    </location>
</feature>
<dbReference type="AlphaFoldDB" id="A0A8T0PHG1"/>
<feature type="compositionally biased region" description="Polar residues" evidence="1">
    <location>
        <begin position="1"/>
        <end position="16"/>
    </location>
</feature>
<accession>A0A8T0PHG1</accession>
<dbReference type="EMBL" id="CM029051">
    <property type="protein sequence ID" value="KAG2560535.1"/>
    <property type="molecule type" value="Genomic_DNA"/>
</dbReference>
<sequence>MSGHTTAGPSTSATISTAVPITSAPPTTAPPLTTHPEIPISVAPATDGNPALHTLTTAIYGLQRQMNQFATRLATVEGRPPLFSDEPSVTVRDALQSSAPTPLPFGLPGYGGIPTLSVVNAATASIYSSAAAPSPHRHSPPKHLPPRRTPPWDSVPRPCHSSRGTSVLRPPLRRALRSSSTNTWPVWSIGSAGYYIQSVTATSPPTDRDGTREPSMWPVGLRRRAPSAAGHRRRRPRIHSKPPHPNYTNPLSTLPIPDPITALPAPSPPSSCRTLRWSSQHSPIYQAFLPSI</sequence>
<name>A0A8T0PHG1_PANVG</name>
<organism evidence="2 3">
    <name type="scientific">Panicum virgatum</name>
    <name type="common">Blackwell switchgrass</name>
    <dbReference type="NCBI Taxonomy" id="38727"/>
    <lineage>
        <taxon>Eukaryota</taxon>
        <taxon>Viridiplantae</taxon>
        <taxon>Streptophyta</taxon>
        <taxon>Embryophyta</taxon>
        <taxon>Tracheophyta</taxon>
        <taxon>Spermatophyta</taxon>
        <taxon>Magnoliopsida</taxon>
        <taxon>Liliopsida</taxon>
        <taxon>Poales</taxon>
        <taxon>Poaceae</taxon>
        <taxon>PACMAD clade</taxon>
        <taxon>Panicoideae</taxon>
        <taxon>Panicodae</taxon>
        <taxon>Paniceae</taxon>
        <taxon>Panicinae</taxon>
        <taxon>Panicum</taxon>
        <taxon>Panicum sect. Hiantes</taxon>
    </lineage>
</organism>
<comment type="caution">
    <text evidence="2">The sequence shown here is derived from an EMBL/GenBank/DDBJ whole genome shotgun (WGS) entry which is preliminary data.</text>
</comment>
<proteinExistence type="predicted"/>
<keyword evidence="3" id="KW-1185">Reference proteome</keyword>
<evidence type="ECO:0000313" key="2">
    <source>
        <dbReference type="EMBL" id="KAG2560535.1"/>
    </source>
</evidence>
<evidence type="ECO:0000256" key="1">
    <source>
        <dbReference type="SAM" id="MobiDB-lite"/>
    </source>
</evidence>
<feature type="region of interest" description="Disordered" evidence="1">
    <location>
        <begin position="130"/>
        <end position="174"/>
    </location>
</feature>
<feature type="region of interest" description="Disordered" evidence="1">
    <location>
        <begin position="200"/>
        <end position="252"/>
    </location>
</feature>
<feature type="region of interest" description="Disordered" evidence="1">
    <location>
        <begin position="1"/>
        <end position="36"/>
    </location>
</feature>
<reference evidence="2" key="1">
    <citation type="submission" date="2020-05" db="EMBL/GenBank/DDBJ databases">
        <title>WGS assembly of Panicum virgatum.</title>
        <authorList>
            <person name="Lovell J.T."/>
            <person name="Jenkins J."/>
            <person name="Shu S."/>
            <person name="Juenger T.E."/>
            <person name="Schmutz J."/>
        </authorList>
    </citation>
    <scope>NUCLEOTIDE SEQUENCE</scope>
    <source>
        <strain evidence="2">AP13</strain>
    </source>
</reference>